<dbReference type="InterPro" id="IPR008767">
    <property type="entry name" value="Phage_SPP1_head-tail_adaptor"/>
</dbReference>
<organism evidence="1 2">
    <name type="scientific">Flavonifractor plautii ATCC 29863</name>
    <dbReference type="NCBI Taxonomy" id="411475"/>
    <lineage>
        <taxon>Bacteria</taxon>
        <taxon>Bacillati</taxon>
        <taxon>Bacillota</taxon>
        <taxon>Clostridia</taxon>
        <taxon>Eubacteriales</taxon>
        <taxon>Oscillospiraceae</taxon>
        <taxon>Flavonifractor</taxon>
    </lineage>
</organism>
<dbReference type="Proteomes" id="UP000004459">
    <property type="component" value="Unassembled WGS sequence"/>
</dbReference>
<dbReference type="EMBL" id="AGCK01000208">
    <property type="protein sequence ID" value="EHM46167.1"/>
    <property type="molecule type" value="Genomic_DNA"/>
</dbReference>
<evidence type="ECO:0000313" key="1">
    <source>
        <dbReference type="EMBL" id="EHM46167.1"/>
    </source>
</evidence>
<name>G9YSC2_FLAPL</name>
<dbReference type="AlphaFoldDB" id="G9YSC2"/>
<sequence length="132" mass="14767">MRPRTDNGVSQTYNDGLVAVYMVTDAARPGYQPVERLTKKAVLRYEERQLGLQRAYLAKQNQVDVERVLRTPRLRGVSTQDVAVTEDGRQYRIDLVQSVADVWPPSMDLTLARLEQDCGASDSDTPGRGMPG</sequence>
<evidence type="ECO:0000313" key="2">
    <source>
        <dbReference type="Proteomes" id="UP000004459"/>
    </source>
</evidence>
<gene>
    <name evidence="1" type="ORF">HMPREF0372_02448</name>
</gene>
<reference evidence="1 2" key="1">
    <citation type="submission" date="2011-08" db="EMBL/GenBank/DDBJ databases">
        <authorList>
            <person name="Weinstock G."/>
            <person name="Sodergren E."/>
            <person name="Clifton S."/>
            <person name="Fulton L."/>
            <person name="Fulton B."/>
            <person name="Courtney L."/>
            <person name="Fronick C."/>
            <person name="Harrison M."/>
            <person name="Strong C."/>
            <person name="Farmer C."/>
            <person name="Delahaunty K."/>
            <person name="Markovic C."/>
            <person name="Hall O."/>
            <person name="Minx P."/>
            <person name="Tomlinson C."/>
            <person name="Mitreva M."/>
            <person name="Hou S."/>
            <person name="Chen J."/>
            <person name="Wollam A."/>
            <person name="Pepin K.H."/>
            <person name="Johnson M."/>
            <person name="Bhonagiri V."/>
            <person name="Zhang X."/>
            <person name="Suruliraj S."/>
            <person name="Warren W."/>
            <person name="Chinwalla A."/>
            <person name="Mardis E.R."/>
            <person name="Wilson R.K."/>
        </authorList>
    </citation>
    <scope>NUCLEOTIDE SEQUENCE [LARGE SCALE GENOMIC DNA]</scope>
    <source>
        <strain evidence="1 2">ATCC 29863</strain>
    </source>
</reference>
<dbReference type="HOGENOM" id="CLU_2081023_0_0_9"/>
<proteinExistence type="predicted"/>
<dbReference type="PATRIC" id="fig|411475.3.peg.2116"/>
<protein>
    <submittedName>
        <fullName evidence="1">Putative phage head-tail adaptor</fullName>
    </submittedName>
</protein>
<comment type="caution">
    <text evidence="1">The sequence shown here is derived from an EMBL/GenBank/DDBJ whole genome shotgun (WGS) entry which is preliminary data.</text>
</comment>
<dbReference type="NCBIfam" id="TIGR01563">
    <property type="entry name" value="gp16_SPP1"/>
    <property type="match status" value="1"/>
</dbReference>
<accession>G9YSC2</accession>